<dbReference type="RefSeq" id="WP_100257709.1">
    <property type="nucleotide sequence ID" value="NZ_CP011797.1"/>
</dbReference>
<feature type="signal peptide" evidence="1">
    <location>
        <begin position="1"/>
        <end position="25"/>
    </location>
</feature>
<reference evidence="2 3" key="1">
    <citation type="journal article" date="2017" name="Environ. Microbiol.">
        <title>Genomic and physiological analyses of 'Reinekea forsetii' reveal a versatile opportunistic lifestyle during spring algae blooms.</title>
        <authorList>
            <person name="Avci B."/>
            <person name="Hahnke R.L."/>
            <person name="Chafee M."/>
            <person name="Fischer T."/>
            <person name="Gruber-Vodicka H."/>
            <person name="Tegetmeyer H.E."/>
            <person name="Harder J."/>
            <person name="Fuchs B.M."/>
            <person name="Amann R.I."/>
            <person name="Teeling H."/>
        </authorList>
    </citation>
    <scope>NUCLEOTIDE SEQUENCE [LARGE SCALE GENOMIC DNA]</scope>
    <source>
        <strain evidence="2 3">Hel1_31_D35</strain>
    </source>
</reference>
<evidence type="ECO:0000313" key="2">
    <source>
        <dbReference type="EMBL" id="ATX77453.1"/>
    </source>
</evidence>
<dbReference type="OrthoDB" id="6089841at2"/>
<name>A0A2K8KRX2_9GAMM</name>
<accession>A0A2K8KRX2</accession>
<dbReference type="AlphaFoldDB" id="A0A2K8KRX2"/>
<protein>
    <recommendedName>
        <fullName evidence="4">SoxXA-binding protein SoxK</fullName>
    </recommendedName>
</protein>
<dbReference type="KEGG" id="rfo:REIFOR_02322"/>
<evidence type="ECO:0000313" key="3">
    <source>
        <dbReference type="Proteomes" id="UP000229757"/>
    </source>
</evidence>
<proteinExistence type="predicted"/>
<dbReference type="EMBL" id="CP011797">
    <property type="protein sequence ID" value="ATX77453.1"/>
    <property type="molecule type" value="Genomic_DNA"/>
</dbReference>
<keyword evidence="1" id="KW-0732">Signal</keyword>
<organism evidence="2 3">
    <name type="scientific">Reinekea forsetii</name>
    <dbReference type="NCBI Taxonomy" id="1336806"/>
    <lineage>
        <taxon>Bacteria</taxon>
        <taxon>Pseudomonadati</taxon>
        <taxon>Pseudomonadota</taxon>
        <taxon>Gammaproteobacteria</taxon>
        <taxon>Oceanospirillales</taxon>
        <taxon>Saccharospirillaceae</taxon>
        <taxon>Reinekea</taxon>
    </lineage>
</organism>
<dbReference type="Proteomes" id="UP000229757">
    <property type="component" value="Chromosome"/>
</dbReference>
<feature type="chain" id="PRO_5014881652" description="SoxXA-binding protein SoxK" evidence="1">
    <location>
        <begin position="26"/>
        <end position="105"/>
    </location>
</feature>
<gene>
    <name evidence="2" type="ORF">REIFOR_02322</name>
</gene>
<keyword evidence="3" id="KW-1185">Reference proteome</keyword>
<evidence type="ECO:0000256" key="1">
    <source>
        <dbReference type="SAM" id="SignalP"/>
    </source>
</evidence>
<evidence type="ECO:0008006" key="4">
    <source>
        <dbReference type="Google" id="ProtNLM"/>
    </source>
</evidence>
<sequence>MININTLLSSLVLSLMLALSGLASAAEATNATQMIAEAEVMNKAAGEIGYEWRDTASYIADAKKALADGQEDQAYQLANEAYEQAKLALEQGKLMRENWQQYIPM</sequence>